<reference evidence="1 2" key="1">
    <citation type="submission" date="2019-05" db="EMBL/GenBank/DDBJ databases">
        <title>Another draft genome of Portunus trituberculatus and its Hox gene families provides insights of decapod evolution.</title>
        <authorList>
            <person name="Jeong J.-H."/>
            <person name="Song I."/>
            <person name="Kim S."/>
            <person name="Choi T."/>
            <person name="Kim D."/>
            <person name="Ryu S."/>
            <person name="Kim W."/>
        </authorList>
    </citation>
    <scope>NUCLEOTIDE SEQUENCE [LARGE SCALE GENOMIC DNA]</scope>
    <source>
        <tissue evidence="1">Muscle</tissue>
    </source>
</reference>
<comment type="caution">
    <text evidence="1">The sequence shown here is derived from an EMBL/GenBank/DDBJ whole genome shotgun (WGS) entry which is preliminary data.</text>
</comment>
<evidence type="ECO:0000313" key="1">
    <source>
        <dbReference type="EMBL" id="MPC78376.1"/>
    </source>
</evidence>
<proteinExistence type="predicted"/>
<name>A0A5B7I904_PORTR</name>
<dbReference type="Proteomes" id="UP000324222">
    <property type="component" value="Unassembled WGS sequence"/>
</dbReference>
<evidence type="ECO:0000313" key="2">
    <source>
        <dbReference type="Proteomes" id="UP000324222"/>
    </source>
</evidence>
<accession>A0A5B7I904</accession>
<dbReference type="EMBL" id="VSRR010048257">
    <property type="protein sequence ID" value="MPC78376.1"/>
    <property type="molecule type" value="Genomic_DNA"/>
</dbReference>
<keyword evidence="2" id="KW-1185">Reference proteome</keyword>
<sequence length="151" mass="15392">MCRVEKLDQLSLFLSSSQGSTFGFQTLASQVDGSQPGTSGAMQRLGWARPAGAAGLEVKMVLVSAVGPATTGGFHALVPGTVKAVHSALDTFRTVYSGGVGDSHPAPMPGGCPTNQDMEVGVCHTASMPGGQTPMQNIDGGICDLRYGSHA</sequence>
<gene>
    <name evidence="1" type="ORF">E2C01_072861</name>
</gene>
<dbReference type="AlphaFoldDB" id="A0A5B7I904"/>
<protein>
    <submittedName>
        <fullName evidence="1">Uncharacterized protein</fullName>
    </submittedName>
</protein>
<organism evidence="1 2">
    <name type="scientific">Portunus trituberculatus</name>
    <name type="common">Swimming crab</name>
    <name type="synonym">Neptunus trituberculatus</name>
    <dbReference type="NCBI Taxonomy" id="210409"/>
    <lineage>
        <taxon>Eukaryota</taxon>
        <taxon>Metazoa</taxon>
        <taxon>Ecdysozoa</taxon>
        <taxon>Arthropoda</taxon>
        <taxon>Crustacea</taxon>
        <taxon>Multicrustacea</taxon>
        <taxon>Malacostraca</taxon>
        <taxon>Eumalacostraca</taxon>
        <taxon>Eucarida</taxon>
        <taxon>Decapoda</taxon>
        <taxon>Pleocyemata</taxon>
        <taxon>Brachyura</taxon>
        <taxon>Eubrachyura</taxon>
        <taxon>Portunoidea</taxon>
        <taxon>Portunidae</taxon>
        <taxon>Portuninae</taxon>
        <taxon>Portunus</taxon>
    </lineage>
</organism>